<comment type="caution">
    <text evidence="2">The sequence shown here is derived from an EMBL/GenBank/DDBJ whole genome shotgun (WGS) entry which is preliminary data.</text>
</comment>
<feature type="region of interest" description="Disordered" evidence="1">
    <location>
        <begin position="1"/>
        <end position="27"/>
    </location>
</feature>
<keyword evidence="3" id="KW-1185">Reference proteome</keyword>
<dbReference type="EMBL" id="JAGDFL010000185">
    <property type="protein sequence ID" value="KAG7395825.1"/>
    <property type="molecule type" value="Genomic_DNA"/>
</dbReference>
<accession>A0A8T1WQT3</accession>
<evidence type="ECO:0000256" key="1">
    <source>
        <dbReference type="SAM" id="MobiDB-lite"/>
    </source>
</evidence>
<dbReference type="AlphaFoldDB" id="A0A8T1WQT3"/>
<evidence type="ECO:0000313" key="3">
    <source>
        <dbReference type="Proteomes" id="UP000693981"/>
    </source>
</evidence>
<proteinExistence type="predicted"/>
<name>A0A8T1WQT3_9STRA</name>
<organism evidence="2 3">
    <name type="scientific">Phytophthora boehmeriae</name>
    <dbReference type="NCBI Taxonomy" id="109152"/>
    <lineage>
        <taxon>Eukaryota</taxon>
        <taxon>Sar</taxon>
        <taxon>Stramenopiles</taxon>
        <taxon>Oomycota</taxon>
        <taxon>Peronosporomycetes</taxon>
        <taxon>Peronosporales</taxon>
        <taxon>Peronosporaceae</taxon>
        <taxon>Phytophthora</taxon>
    </lineage>
</organism>
<protein>
    <submittedName>
        <fullName evidence="2">Uncharacterized protein</fullName>
    </submittedName>
</protein>
<sequence>MSPDRPSSSAALSISASDVESDGGIDDMVTGANQASAAVHVINASLEALTVENLLALLEVFPLEAPRILLGELFVRLSRNLPSPRATQTSTSLIAGNLDGV</sequence>
<reference evidence="2" key="1">
    <citation type="submission" date="2021-02" db="EMBL/GenBank/DDBJ databases">
        <authorList>
            <person name="Palmer J.M."/>
        </authorList>
    </citation>
    <scope>NUCLEOTIDE SEQUENCE</scope>
    <source>
        <strain evidence="2">SCRP23</strain>
    </source>
</reference>
<evidence type="ECO:0000313" key="2">
    <source>
        <dbReference type="EMBL" id="KAG7395825.1"/>
    </source>
</evidence>
<feature type="compositionally biased region" description="Low complexity" evidence="1">
    <location>
        <begin position="7"/>
        <end position="17"/>
    </location>
</feature>
<gene>
    <name evidence="2" type="ORF">PHYBOEH_003118</name>
</gene>
<dbReference type="Proteomes" id="UP000693981">
    <property type="component" value="Unassembled WGS sequence"/>
</dbReference>